<feature type="domain" description="Roadblock/LAMTOR2" evidence="2">
    <location>
        <begin position="4"/>
        <end position="61"/>
    </location>
</feature>
<dbReference type="OrthoDB" id="9985637at2759"/>
<organism evidence="3 4">
    <name type="scientific">Modicella reniformis</name>
    <dbReference type="NCBI Taxonomy" id="1440133"/>
    <lineage>
        <taxon>Eukaryota</taxon>
        <taxon>Fungi</taxon>
        <taxon>Fungi incertae sedis</taxon>
        <taxon>Mucoromycota</taxon>
        <taxon>Mortierellomycotina</taxon>
        <taxon>Mortierellomycetes</taxon>
        <taxon>Mortierellales</taxon>
        <taxon>Mortierellaceae</taxon>
        <taxon>Modicella</taxon>
    </lineage>
</organism>
<proteinExistence type="inferred from homology"/>
<feature type="non-terminal residue" evidence="3">
    <location>
        <position position="63"/>
    </location>
</feature>
<evidence type="ECO:0000313" key="4">
    <source>
        <dbReference type="Proteomes" id="UP000749646"/>
    </source>
</evidence>
<dbReference type="EMBL" id="JAAAHW010000102">
    <property type="protein sequence ID" value="KAG0006526.1"/>
    <property type="molecule type" value="Genomic_DNA"/>
</dbReference>
<dbReference type="AlphaFoldDB" id="A0A9P6ML07"/>
<reference evidence="3" key="1">
    <citation type="journal article" date="2020" name="Fungal Divers.">
        <title>Resolving the Mortierellaceae phylogeny through synthesis of multi-gene phylogenetics and phylogenomics.</title>
        <authorList>
            <person name="Vandepol N."/>
            <person name="Liber J."/>
            <person name="Desiro A."/>
            <person name="Na H."/>
            <person name="Kennedy M."/>
            <person name="Barry K."/>
            <person name="Grigoriev I.V."/>
            <person name="Miller A.N."/>
            <person name="O'Donnell K."/>
            <person name="Stajich J.E."/>
            <person name="Bonito G."/>
        </authorList>
    </citation>
    <scope>NUCLEOTIDE SEQUENCE</scope>
    <source>
        <strain evidence="3">MES-2147</strain>
    </source>
</reference>
<comment type="caution">
    <text evidence="3">The sequence shown here is derived from an EMBL/GenBank/DDBJ whole genome shotgun (WGS) entry which is preliminary data.</text>
</comment>
<evidence type="ECO:0000256" key="1">
    <source>
        <dbReference type="ARBA" id="ARBA00007191"/>
    </source>
</evidence>
<dbReference type="SUPFAM" id="SSF103196">
    <property type="entry name" value="Roadblock/LC7 domain"/>
    <property type="match status" value="1"/>
</dbReference>
<comment type="similarity">
    <text evidence="1">Belongs to the GAMAD family.</text>
</comment>
<sequence length="63" mass="6958">MSEVEETIRRLSGKKNVEGVVLVNQLGLVIRSTLDVSVGRQYATLMSQLVRTARESIAQLDAQ</sequence>
<name>A0A9P6ML07_9FUNG</name>
<protein>
    <submittedName>
        <fullName evidence="3">Ddynein light chain roadblock-type 1</fullName>
    </submittedName>
</protein>
<evidence type="ECO:0000259" key="2">
    <source>
        <dbReference type="Pfam" id="PF03259"/>
    </source>
</evidence>
<dbReference type="InterPro" id="IPR004942">
    <property type="entry name" value="Roadblock/LAMTOR2_dom"/>
</dbReference>
<dbReference type="Pfam" id="PF03259">
    <property type="entry name" value="Robl_LC7"/>
    <property type="match status" value="1"/>
</dbReference>
<keyword evidence="4" id="KW-1185">Reference proteome</keyword>
<dbReference type="PANTHER" id="PTHR10779">
    <property type="entry name" value="DYNEIN LIGHT CHAIN ROADBLOCK"/>
    <property type="match status" value="1"/>
</dbReference>
<accession>A0A9P6ML07</accession>
<dbReference type="Proteomes" id="UP000749646">
    <property type="component" value="Unassembled WGS sequence"/>
</dbReference>
<evidence type="ECO:0000313" key="3">
    <source>
        <dbReference type="EMBL" id="KAG0006526.1"/>
    </source>
</evidence>
<gene>
    <name evidence="3" type="primary">DYNLRB1</name>
    <name evidence="3" type="ORF">BGZ65_007068</name>
</gene>
<dbReference type="Gene3D" id="3.30.450.30">
    <property type="entry name" value="Dynein light chain 2a, cytoplasmic"/>
    <property type="match status" value="1"/>
</dbReference>